<evidence type="ECO:0000256" key="10">
    <source>
        <dbReference type="RuleBase" id="RU000578"/>
    </source>
</evidence>
<proteinExistence type="inferred from homology"/>
<dbReference type="NCBIfam" id="TIGR00611">
    <property type="entry name" value="recf"/>
    <property type="match status" value="1"/>
</dbReference>
<dbReference type="InterPro" id="IPR003395">
    <property type="entry name" value="RecF/RecN/SMC_N"/>
</dbReference>
<dbReference type="GO" id="GO:0006260">
    <property type="term" value="P:DNA replication"/>
    <property type="evidence" value="ECO:0007669"/>
    <property type="project" value="UniProtKB-UniRule"/>
</dbReference>
<evidence type="ECO:0000256" key="1">
    <source>
        <dbReference type="ARBA" id="ARBA00004496"/>
    </source>
</evidence>
<dbReference type="RefSeq" id="WP_237383806.1">
    <property type="nucleotide sequence ID" value="NZ_CP071793.1"/>
</dbReference>
<dbReference type="InterPro" id="IPR018078">
    <property type="entry name" value="DNA-binding_RecF_CS"/>
</dbReference>
<dbReference type="EMBL" id="CP071793">
    <property type="protein sequence ID" value="QTD53705.1"/>
    <property type="molecule type" value="Genomic_DNA"/>
</dbReference>
<keyword evidence="7 9" id="KW-0067">ATP-binding</keyword>
<dbReference type="PANTHER" id="PTHR32182:SF0">
    <property type="entry name" value="DNA REPLICATION AND REPAIR PROTEIN RECF"/>
    <property type="match status" value="1"/>
</dbReference>
<dbReference type="GO" id="GO:0000731">
    <property type="term" value="P:DNA synthesis involved in DNA repair"/>
    <property type="evidence" value="ECO:0007669"/>
    <property type="project" value="TreeGrafter"/>
</dbReference>
<evidence type="ECO:0000256" key="4">
    <source>
        <dbReference type="ARBA" id="ARBA00022490"/>
    </source>
</evidence>
<dbReference type="Proteomes" id="UP000663929">
    <property type="component" value="Chromosome"/>
</dbReference>
<keyword evidence="9 10" id="KW-0227">DNA damage</keyword>
<comment type="similarity">
    <text evidence="2 9 10">Belongs to the RecF family.</text>
</comment>
<evidence type="ECO:0000313" key="13">
    <source>
        <dbReference type="Proteomes" id="UP000663929"/>
    </source>
</evidence>
<evidence type="ECO:0000256" key="8">
    <source>
        <dbReference type="ARBA" id="ARBA00023125"/>
    </source>
</evidence>
<dbReference type="PROSITE" id="PS00618">
    <property type="entry name" value="RECF_2"/>
    <property type="match status" value="1"/>
</dbReference>
<keyword evidence="5 9" id="KW-0235">DNA replication</keyword>
<dbReference type="AlphaFoldDB" id="A0A8A4U4M8"/>
<accession>A0A8A4U4M8</accession>
<dbReference type="Pfam" id="PF02463">
    <property type="entry name" value="SMC_N"/>
    <property type="match status" value="1"/>
</dbReference>
<dbReference type="InterPro" id="IPR001238">
    <property type="entry name" value="DNA-binding_RecF"/>
</dbReference>
<name>A0A8A4U4M8_SULCO</name>
<protein>
    <recommendedName>
        <fullName evidence="3 9">DNA replication and repair protein RecF</fullName>
    </recommendedName>
</protein>
<comment type="function">
    <text evidence="9 10">The RecF protein is involved in DNA metabolism; it is required for DNA replication and normal SOS inducibility. RecF binds preferentially to single-stranded, linear DNA. It also seems to bind ATP.</text>
</comment>
<reference evidence="12" key="1">
    <citation type="submission" date="2021-03" db="EMBL/GenBank/DDBJ databases">
        <title>Acanthopleuribacteraceae sp. M133.</title>
        <authorList>
            <person name="Wang G."/>
        </authorList>
    </citation>
    <scope>NUCLEOTIDE SEQUENCE</scope>
    <source>
        <strain evidence="12">M133</strain>
    </source>
</reference>
<evidence type="ECO:0000313" key="12">
    <source>
        <dbReference type="EMBL" id="QTD53705.1"/>
    </source>
</evidence>
<evidence type="ECO:0000256" key="6">
    <source>
        <dbReference type="ARBA" id="ARBA00022741"/>
    </source>
</evidence>
<dbReference type="Gene3D" id="3.40.50.300">
    <property type="entry name" value="P-loop containing nucleotide triphosphate hydrolases"/>
    <property type="match status" value="1"/>
</dbReference>
<dbReference type="GO" id="GO:0006302">
    <property type="term" value="P:double-strand break repair"/>
    <property type="evidence" value="ECO:0007669"/>
    <property type="project" value="TreeGrafter"/>
</dbReference>
<dbReference type="GO" id="GO:0005524">
    <property type="term" value="F:ATP binding"/>
    <property type="evidence" value="ECO:0007669"/>
    <property type="project" value="UniProtKB-UniRule"/>
</dbReference>
<dbReference type="GO" id="GO:0003697">
    <property type="term" value="F:single-stranded DNA binding"/>
    <property type="evidence" value="ECO:0007669"/>
    <property type="project" value="UniProtKB-UniRule"/>
</dbReference>
<dbReference type="HAMAP" id="MF_00365">
    <property type="entry name" value="RecF"/>
    <property type="match status" value="1"/>
</dbReference>
<keyword evidence="9 10" id="KW-0234">DNA repair</keyword>
<gene>
    <name evidence="9 12" type="primary">recF</name>
    <name evidence="12" type="ORF">J3U87_14725</name>
</gene>
<dbReference type="InterPro" id="IPR042174">
    <property type="entry name" value="RecF_2"/>
</dbReference>
<dbReference type="SUPFAM" id="SSF52540">
    <property type="entry name" value="P-loop containing nucleoside triphosphate hydrolases"/>
    <property type="match status" value="1"/>
</dbReference>
<evidence type="ECO:0000256" key="7">
    <source>
        <dbReference type="ARBA" id="ARBA00022840"/>
    </source>
</evidence>
<dbReference type="InterPro" id="IPR027417">
    <property type="entry name" value="P-loop_NTPase"/>
</dbReference>
<keyword evidence="9 10" id="KW-0742">SOS response</keyword>
<sequence length="354" mass="40583">MEVENFRNLEDGVITFEPKLNWLVGPNGQGKTNCLEGVYFVLTTKSFRTNRNSDLTGSAKQGSGLKGELIKEGARYVFSVNIVPGKTQRWLGEKACKPLDFFEIGSVISFTARNKALVEGQPDDRRRFLDRMIASLEPKHIMTLAKYRRIRGQLKKIMMSSKDLRVYRGFKSTACRSAMEIVHKRIAFLESIRSRCLEIHRDVFDGEADLYFDYRVRNCAELSHYENRMMELSAQELLYGRSMIGPHLDDIDIRFIGNKARHFASSGQVRSIVLSMKLAVRETYHEKYGSYPIMILDDIDAELDSERLSRLLNYLDTRGQTLISTSKYGTIQGRLQDHVCMVHAGCISPERKIE</sequence>
<dbReference type="PANTHER" id="PTHR32182">
    <property type="entry name" value="DNA REPLICATION AND REPAIR PROTEIN RECF"/>
    <property type="match status" value="1"/>
</dbReference>
<dbReference type="Gene3D" id="1.20.1050.90">
    <property type="entry name" value="RecF/RecN/SMC, N-terminal domain"/>
    <property type="match status" value="1"/>
</dbReference>
<feature type="domain" description="RecF/RecN/SMC N-terminal" evidence="11">
    <location>
        <begin position="2"/>
        <end position="58"/>
    </location>
</feature>
<organism evidence="12 13">
    <name type="scientific">Sulfidibacter corallicola</name>
    <dbReference type="NCBI Taxonomy" id="2818388"/>
    <lineage>
        <taxon>Bacteria</taxon>
        <taxon>Pseudomonadati</taxon>
        <taxon>Acidobacteriota</taxon>
        <taxon>Holophagae</taxon>
        <taxon>Acanthopleuribacterales</taxon>
        <taxon>Acanthopleuribacteraceae</taxon>
        <taxon>Sulfidibacter</taxon>
    </lineage>
</organism>
<evidence type="ECO:0000256" key="9">
    <source>
        <dbReference type="HAMAP-Rule" id="MF_00365"/>
    </source>
</evidence>
<keyword evidence="4 9" id="KW-0963">Cytoplasm</keyword>
<dbReference type="GO" id="GO:0009432">
    <property type="term" value="P:SOS response"/>
    <property type="evidence" value="ECO:0007669"/>
    <property type="project" value="UniProtKB-UniRule"/>
</dbReference>
<dbReference type="GO" id="GO:0005737">
    <property type="term" value="C:cytoplasm"/>
    <property type="evidence" value="ECO:0007669"/>
    <property type="project" value="UniProtKB-SubCell"/>
</dbReference>
<feature type="binding site" evidence="9">
    <location>
        <begin position="25"/>
        <end position="32"/>
    </location>
    <ligand>
        <name>ATP</name>
        <dbReference type="ChEBI" id="CHEBI:30616"/>
    </ligand>
</feature>
<evidence type="ECO:0000256" key="3">
    <source>
        <dbReference type="ARBA" id="ARBA00020170"/>
    </source>
</evidence>
<keyword evidence="6 9" id="KW-0547">Nucleotide-binding</keyword>
<keyword evidence="8 9" id="KW-0238">DNA-binding</keyword>
<keyword evidence="13" id="KW-1185">Reference proteome</keyword>
<evidence type="ECO:0000259" key="11">
    <source>
        <dbReference type="Pfam" id="PF02463"/>
    </source>
</evidence>
<dbReference type="KEGG" id="scor:J3U87_14725"/>
<comment type="subcellular location">
    <subcellularLocation>
        <location evidence="1 9 10">Cytoplasm</location>
    </subcellularLocation>
</comment>
<evidence type="ECO:0000256" key="5">
    <source>
        <dbReference type="ARBA" id="ARBA00022705"/>
    </source>
</evidence>
<evidence type="ECO:0000256" key="2">
    <source>
        <dbReference type="ARBA" id="ARBA00008016"/>
    </source>
</evidence>